<dbReference type="EMBL" id="FLUP01000001">
    <property type="protein sequence ID" value="SBW02785.1"/>
    <property type="molecule type" value="Genomic_DNA"/>
</dbReference>
<organism evidence="1">
    <name type="scientific">uncultured Desulfovibrio sp</name>
    <dbReference type="NCBI Taxonomy" id="167968"/>
    <lineage>
        <taxon>Bacteria</taxon>
        <taxon>Pseudomonadati</taxon>
        <taxon>Thermodesulfobacteriota</taxon>
        <taxon>Desulfovibrionia</taxon>
        <taxon>Desulfovibrionales</taxon>
        <taxon>Desulfovibrionaceae</taxon>
        <taxon>Desulfovibrio</taxon>
        <taxon>environmental samples</taxon>
    </lineage>
</organism>
<name>A0A212JTZ8_9BACT</name>
<proteinExistence type="predicted"/>
<protein>
    <submittedName>
        <fullName evidence="1">Uncharacterized protein</fullName>
    </submittedName>
</protein>
<dbReference type="RefSeq" id="WP_227118183.1">
    <property type="nucleotide sequence ID" value="NZ_CABUEN010000007.1"/>
</dbReference>
<accession>A0A212JTZ8</accession>
<reference evidence="1" key="1">
    <citation type="submission" date="2016-04" db="EMBL/GenBank/DDBJ databases">
        <authorList>
            <person name="Evans L.H."/>
            <person name="Alamgir A."/>
            <person name="Owens N."/>
            <person name="Weber N.D."/>
            <person name="Virtaneva K."/>
            <person name="Barbian K."/>
            <person name="Babar A."/>
            <person name="Rosenke K."/>
        </authorList>
    </citation>
    <scope>NUCLEOTIDE SEQUENCE</scope>
    <source>
        <strain evidence="1">92-2</strain>
    </source>
</reference>
<evidence type="ECO:0000313" key="1">
    <source>
        <dbReference type="EMBL" id="SBW02785.1"/>
    </source>
</evidence>
<gene>
    <name evidence="1" type="ORF">KM92DES2_11709</name>
</gene>
<dbReference type="AlphaFoldDB" id="A0A212JTZ8"/>
<sequence length="74" mass="7756">MTYYDPASGLSVIVLPGSPGNPDSITYYPSIINDSTAAAEALLAEESAKSFMQTQWRLAASNMVGIGVIASSWA</sequence>